<evidence type="ECO:0000313" key="3">
    <source>
        <dbReference type="Proteomes" id="UP000316598"/>
    </source>
</evidence>
<name>A0A5C5WIW3_9BACT</name>
<dbReference type="Pfam" id="PF20009">
    <property type="entry name" value="GEVED"/>
    <property type="match status" value="1"/>
</dbReference>
<dbReference type="EMBL" id="SJPI01000002">
    <property type="protein sequence ID" value="TWT50507.1"/>
    <property type="molecule type" value="Genomic_DNA"/>
</dbReference>
<comment type="caution">
    <text evidence="2">The sequence shown here is derived from an EMBL/GenBank/DDBJ whole genome shotgun (WGS) entry which is preliminary data.</text>
</comment>
<reference evidence="2 3" key="1">
    <citation type="submission" date="2019-02" db="EMBL/GenBank/DDBJ databases">
        <title>Deep-cultivation of Planctomycetes and their phenomic and genomic characterization uncovers novel biology.</title>
        <authorList>
            <person name="Wiegand S."/>
            <person name="Jogler M."/>
            <person name="Boedeker C."/>
            <person name="Pinto D."/>
            <person name="Vollmers J."/>
            <person name="Rivas-Marin E."/>
            <person name="Kohn T."/>
            <person name="Peeters S.H."/>
            <person name="Heuer A."/>
            <person name="Rast P."/>
            <person name="Oberbeckmann S."/>
            <person name="Bunk B."/>
            <person name="Jeske O."/>
            <person name="Meyerdierks A."/>
            <person name="Storesund J.E."/>
            <person name="Kallscheuer N."/>
            <person name="Luecker S."/>
            <person name="Lage O.M."/>
            <person name="Pohl T."/>
            <person name="Merkel B.J."/>
            <person name="Hornburger P."/>
            <person name="Mueller R.-W."/>
            <person name="Bruemmer F."/>
            <person name="Labrenz M."/>
            <person name="Spormann A.M."/>
            <person name="Op Den Camp H."/>
            <person name="Overmann J."/>
            <person name="Amann R."/>
            <person name="Jetten M.S.M."/>
            <person name="Mascher T."/>
            <person name="Medema M.H."/>
            <person name="Devos D.P."/>
            <person name="Kaster A.-K."/>
            <person name="Ovreas L."/>
            <person name="Rohde M."/>
            <person name="Galperin M.Y."/>
            <person name="Jogler C."/>
        </authorList>
    </citation>
    <scope>NUCLEOTIDE SEQUENCE [LARGE SCALE GENOMIC DNA]</scope>
    <source>
        <strain evidence="2 3">Pla22</strain>
    </source>
</reference>
<dbReference type="InterPro" id="IPR036439">
    <property type="entry name" value="Dockerin_dom_sf"/>
</dbReference>
<dbReference type="GO" id="GO:0004553">
    <property type="term" value="F:hydrolase activity, hydrolyzing O-glycosyl compounds"/>
    <property type="evidence" value="ECO:0007669"/>
    <property type="project" value="InterPro"/>
</dbReference>
<dbReference type="PANTHER" id="PTHR11319:SF35">
    <property type="entry name" value="OUTER MEMBRANE PROTEIN PMPC-RELATED"/>
    <property type="match status" value="1"/>
</dbReference>
<gene>
    <name evidence="2" type="ORF">Pla22_32500</name>
</gene>
<evidence type="ECO:0000259" key="1">
    <source>
        <dbReference type="Pfam" id="PF20009"/>
    </source>
</evidence>
<dbReference type="InterPro" id="IPR002105">
    <property type="entry name" value="Dockerin_1_rpt"/>
</dbReference>
<dbReference type="SMART" id="SM00710">
    <property type="entry name" value="PbH1"/>
    <property type="match status" value="10"/>
</dbReference>
<dbReference type="InterPro" id="IPR059226">
    <property type="entry name" value="Choice_anch_Q_dom"/>
</dbReference>
<dbReference type="GO" id="GO:0000272">
    <property type="term" value="P:polysaccharide catabolic process"/>
    <property type="evidence" value="ECO:0007669"/>
    <property type="project" value="InterPro"/>
</dbReference>
<dbReference type="SUPFAM" id="SSF51126">
    <property type="entry name" value="Pectin lyase-like"/>
    <property type="match status" value="3"/>
</dbReference>
<keyword evidence="3" id="KW-1185">Reference proteome</keyword>
<dbReference type="Gene3D" id="1.10.1330.10">
    <property type="entry name" value="Dockerin domain"/>
    <property type="match status" value="1"/>
</dbReference>
<sequence>MLAGDAINLPIDANSLASSIREVYLNQFGDASFIETINTGDQKRGYTFSSNEDRLGIQVQAFSFDVDLDLEIAVYGGTAGMTSDQFDSDDNTSNLDPQLGASSNGQIALSFLVGERQEDNTGTFQLNAFSDESFASSAITFSGETATASGNVSKTEDFDFISFVAPESGNYVIEVLPDVTLDATFNVYTQSGQPIVGNYLVPVNDGATGSPERTVVNLFAGAEYFVRVDGLGADAGDFDLNIQSLTLDVTTLEDVVDSGDGVLSLREAINIANSAPAASRIVLGEGTHTLTLTGADDSNATGDLDLRNDISIVGAGSELTTIDAGGATGINDRVFDTVTGDFDIAIAGLTIRGGVAGNDGAGILHRGSGTLSLDDVTLEDNTAGNGGGGLFVANGATAEVTDSKFLSNQAAFGGGIFNEGTVTVNRSRLSGNTGTSLGGGIETERAARTNVYGSTIDNNTAYAGGGISTFNATTTIVNSTISGNSSDVQGGAVLNTVDNTGSTSRTLIVQSTIAGNSGDQAGVVHSGGQNGADPNSGIIEIANSIVVDSVAPAGNFSFDSAVITSLGNNLSSDDANSVLDAVGDLIDVTDPVIELSLSTRGGGLPTHALVDGSPAIDAGNDDNARFPGSDAVLDVADPAIVLDGQGLAFPRFAGDAVDIGAHERFEFEASNFVVTVGWDDLNLTDDVVTLREAVFASNLQPGQQEITFFPNDDPSINRYINFNSDIAITDSVTITGSGAKSLTLRPSGNSRFFTIDDGDDANLIDVEISGVTMTGGSSATNGNEREDNGGAIYSRENLTIRNSVLTGNQTVSKGGAIYSKIPAATLTVLGSTLLGNTGSQGAAIWSDSNVVIRQSTLTGNAADGSGSAAYIGGLGGLSISNSTIAGNVGLSALLNLSSQDIVLQSSIVVGNRTDDGTFTNIESDVDTDLSSNNLIGVGGNGGLTDGTLGNLVGVDWTKVMRNNGVDPIVEFNLGPTPFILPTTNPDDSSRDAIDAGNNLNAEVSDQRGLPAVRDDGNGVDIGAIEVQEFSFVVTTANDELSFDNEDTSLREALIALAYVEETPTITFAPWVKQIDLTLGELVVESGVYIVGPVTLDAGGNSRVIRFDAYGESLTIDKVTITGGQTDTDGGGIFVQTSGSSLQLRNSTISGNTAGENGGGIANYRGEVTIDNSTISGNVAGYMGGGVHVHYESLAISSSTIVGNTADIGGGIETGFDDHFTEFSIVNSIIAGNTATTSHPDIRSVRQPQTIRYSLIGDNSGTDLIESQTADPLTGNIIGDASGTGIVDPMLADLADNGGSTPTHALLLGSPAIDAGSPSLTVDDPSRTRHILDDFSIDKFATHYDFIDVFSDAENSPEVVDGQGQLNPDSGTAVFVWNGSETLSQVGDLVSLDFAFQDPFILSSNSFAEMTLGLGILDANTLEVLSELRAATRNGTVTSFDDELTQTVLSGAPSGLMNLQVQVTEKNADNMTIEYTLSGIGFDAISGVQTLATTEARFGLAAFNVDGNSGVVDNLTYSTIPSTDQRGAGSPRLLSFNGGPDARIDMGAFELAPLNVAPTFEVVQELNVLEDAGPQTVFDVAFNFDPGAGESSVPADTRVLHDEGEDGTVDPLSNDNMSPTDLGVLTPGSNLVSGRLDPARTSMNVDVFTFTVEEGYQWTNLLVEDYSYVADSVPSNERNAFLAINDDAFFPYDVFELDVNNNPNLDFQQFLGGTVFGLDDLPDSGGFDILPRAGNVTGRKFQGPLNAGTYTIYIQQTGPSNTYTLDFRVAPVISQWLTAYTVSNIANPEFFTAVPTINARGHLSYQTAPDAVGTTTFEVTATDSGGTFNGGSNTSASEIITLTIEGVNDAPSFNDGTDPPPMSPPAVLQDSGDQVVAGFITDFAVGPDNESDQSVTAYSVTNVSDPTLFSSGPSISLEGVLTYTPADGAFGTATFDVTIQDDGGTSNGGVDTSEAKSYTITIKEALSVTWDTPDAIAFGNPLTSTQLDATSNLEGTFVYDPPLDTILPAGDSQELSVTFTPTDPFYDSVTRTVSINILATLDYGDAPEDYPVTIANDGASHVVGDLRLGLLLDAEEDGVPSVAADSDGETDDGVFELASLITVADDATSSSVLVNASADAMLDAWIDFNADGDWDDEGEQIASSVAVGGGLNVVSFVVPAGSAVGTTAARYRLSSAGSLSPNGAATDGEVEDYLVEILDGADVPDVAVTLAGPASEIIGANSQYTILSGQTELFKAFGQSLGAVQITGTLGDEVVTFSIDLSDPIAVLPHSLHIDGFGGTNTLRFANQDSSVDFTLDLIVVANFNTIDLGNDHANSVVLNAGVIRVMSPTTGLVSIIGGPDDAISFEDADDWRMGSVSIVDGRFLRLVENSKTGESLLVELPNAWQNVIRPGDVNNSGDVTSNDALIIINELARRSFSDAEESGKLDDPLTVQEWPNFYYDQNGDGSVTALDALRVINELARLPGSGNGEGEPIVVSLGNAASLAAVTDSSAVKMLTDPSVIAASATKKAASFSSSASASFAGSVLADVTRVDADTVAEALIDQAMNELGQSKGPGLMGLDDFAF</sequence>
<proteinExistence type="predicted"/>
<dbReference type="Proteomes" id="UP000316598">
    <property type="component" value="Unassembled WGS sequence"/>
</dbReference>
<dbReference type="SUPFAM" id="SSF63446">
    <property type="entry name" value="Type I dockerin domain"/>
    <property type="match status" value="1"/>
</dbReference>
<dbReference type="InterPro" id="IPR011050">
    <property type="entry name" value="Pectin_lyase_fold/virulence"/>
</dbReference>
<feature type="domain" description="GEVED" evidence="1">
    <location>
        <begin position="2121"/>
        <end position="2194"/>
    </location>
</feature>
<dbReference type="PANTHER" id="PTHR11319">
    <property type="entry name" value="G PROTEIN-COUPLED RECEPTOR-RELATED"/>
    <property type="match status" value="1"/>
</dbReference>
<dbReference type="RefSeq" id="WP_165440695.1">
    <property type="nucleotide sequence ID" value="NZ_SJPI01000002.1"/>
</dbReference>
<evidence type="ECO:0000313" key="2">
    <source>
        <dbReference type="EMBL" id="TWT50507.1"/>
    </source>
</evidence>
<protein>
    <submittedName>
        <fullName evidence="2">Dockerin type I repeat protein</fullName>
    </submittedName>
</protein>
<dbReference type="InterPro" id="IPR045474">
    <property type="entry name" value="GEVED"/>
</dbReference>
<dbReference type="NCBIfam" id="NF041518">
    <property type="entry name" value="choice_anch_Q"/>
    <property type="match status" value="3"/>
</dbReference>
<dbReference type="Gene3D" id="2.60.120.380">
    <property type="match status" value="1"/>
</dbReference>
<accession>A0A5C5WIW3</accession>
<dbReference type="InterPro" id="IPR006626">
    <property type="entry name" value="PbH1"/>
</dbReference>
<organism evidence="2 3">
    <name type="scientific">Rubripirellula amarantea</name>
    <dbReference type="NCBI Taxonomy" id="2527999"/>
    <lineage>
        <taxon>Bacteria</taxon>
        <taxon>Pseudomonadati</taxon>
        <taxon>Planctomycetota</taxon>
        <taxon>Planctomycetia</taxon>
        <taxon>Pirellulales</taxon>
        <taxon>Pirellulaceae</taxon>
        <taxon>Rubripirellula</taxon>
    </lineage>
</organism>
<dbReference type="Pfam" id="PF00404">
    <property type="entry name" value="Dockerin_1"/>
    <property type="match status" value="1"/>
</dbReference>